<feature type="transmembrane region" description="Helical" evidence="1">
    <location>
        <begin position="120"/>
        <end position="137"/>
    </location>
</feature>
<organism evidence="2 3">
    <name type="scientific">Clathrus columnatus</name>
    <dbReference type="NCBI Taxonomy" id="1419009"/>
    <lineage>
        <taxon>Eukaryota</taxon>
        <taxon>Fungi</taxon>
        <taxon>Dikarya</taxon>
        <taxon>Basidiomycota</taxon>
        <taxon>Agaricomycotina</taxon>
        <taxon>Agaricomycetes</taxon>
        <taxon>Phallomycetidae</taxon>
        <taxon>Phallales</taxon>
        <taxon>Clathraceae</taxon>
        <taxon>Clathrus</taxon>
    </lineage>
</organism>
<dbReference type="Proteomes" id="UP001050691">
    <property type="component" value="Unassembled WGS sequence"/>
</dbReference>
<feature type="transmembrane region" description="Helical" evidence="1">
    <location>
        <begin position="46"/>
        <end position="64"/>
    </location>
</feature>
<gene>
    <name evidence="2" type="ORF">Clacol_000049</name>
</gene>
<evidence type="ECO:0000256" key="1">
    <source>
        <dbReference type="SAM" id="Phobius"/>
    </source>
</evidence>
<evidence type="ECO:0000313" key="2">
    <source>
        <dbReference type="EMBL" id="GJJ05862.1"/>
    </source>
</evidence>
<dbReference type="AlphaFoldDB" id="A0AAV4ZXZ0"/>
<dbReference type="EMBL" id="BPWL01000001">
    <property type="protein sequence ID" value="GJJ05862.1"/>
    <property type="molecule type" value="Genomic_DNA"/>
</dbReference>
<keyword evidence="1" id="KW-1133">Transmembrane helix</keyword>
<protein>
    <recommendedName>
        <fullName evidence="4">Transmembrane protein 163</fullName>
    </recommendedName>
</protein>
<name>A0AAV4ZXZ0_9AGAM</name>
<keyword evidence="1" id="KW-0472">Membrane</keyword>
<comment type="caution">
    <text evidence="2">The sequence shown here is derived from an EMBL/GenBank/DDBJ whole genome shotgun (WGS) entry which is preliminary data.</text>
</comment>
<proteinExistence type="predicted"/>
<keyword evidence="1" id="KW-0812">Transmembrane</keyword>
<feature type="transmembrane region" description="Helical" evidence="1">
    <location>
        <begin position="84"/>
        <end position="108"/>
    </location>
</feature>
<evidence type="ECO:0008006" key="4">
    <source>
        <dbReference type="Google" id="ProtNLM"/>
    </source>
</evidence>
<accession>A0AAV4ZXZ0</accession>
<sequence length="205" mass="22816">MDNETASISSSLLDELAYEVITRGQAALASLVSLTIIFFVRDIASVVSDALAFIGIIYQIWGVWKSKRNLGLQSNHEKDLVTSLLEQGILSISFALLVTTITSILTIVQPDGVVNYVFDPFQEALSTLIICQFTIALRRRNMKKSTPNLSDIHLPTLTQQSILGRLHESLVVEMAECPDPEDLNNARMEEQDIDNLHVNTHEVHV</sequence>
<evidence type="ECO:0000313" key="3">
    <source>
        <dbReference type="Proteomes" id="UP001050691"/>
    </source>
</evidence>
<reference evidence="2" key="1">
    <citation type="submission" date="2021-10" db="EMBL/GenBank/DDBJ databases">
        <title>De novo Genome Assembly of Clathrus columnatus (Basidiomycota, Fungi) Using Illumina and Nanopore Sequence Data.</title>
        <authorList>
            <person name="Ogiso-Tanaka E."/>
            <person name="Itagaki H."/>
            <person name="Hosoya T."/>
            <person name="Hosaka K."/>
        </authorList>
    </citation>
    <scope>NUCLEOTIDE SEQUENCE</scope>
    <source>
        <strain evidence="2">MO-923</strain>
    </source>
</reference>
<keyword evidence="3" id="KW-1185">Reference proteome</keyword>